<organism evidence="1 3">
    <name type="scientific">Medicago truncatula</name>
    <name type="common">Barrel medic</name>
    <name type="synonym">Medicago tribuloides</name>
    <dbReference type="NCBI Taxonomy" id="3880"/>
    <lineage>
        <taxon>Eukaryota</taxon>
        <taxon>Viridiplantae</taxon>
        <taxon>Streptophyta</taxon>
        <taxon>Embryophyta</taxon>
        <taxon>Tracheophyta</taxon>
        <taxon>Spermatophyta</taxon>
        <taxon>Magnoliopsida</taxon>
        <taxon>eudicotyledons</taxon>
        <taxon>Gunneridae</taxon>
        <taxon>Pentapetalae</taxon>
        <taxon>rosids</taxon>
        <taxon>fabids</taxon>
        <taxon>Fabales</taxon>
        <taxon>Fabaceae</taxon>
        <taxon>Papilionoideae</taxon>
        <taxon>50 kb inversion clade</taxon>
        <taxon>NPAAA clade</taxon>
        <taxon>Hologalegina</taxon>
        <taxon>IRL clade</taxon>
        <taxon>Trifolieae</taxon>
        <taxon>Medicago</taxon>
    </lineage>
</organism>
<dbReference type="EnsemblPlants" id="KEH34982">
    <property type="protein sequence ID" value="KEH34982"/>
    <property type="gene ID" value="MTR_3g075130"/>
</dbReference>
<reference evidence="2" key="3">
    <citation type="submission" date="2015-04" db="UniProtKB">
        <authorList>
            <consortium name="EnsemblPlants"/>
        </authorList>
    </citation>
    <scope>IDENTIFICATION</scope>
    <source>
        <strain evidence="2">cv. Jemalong A17</strain>
    </source>
</reference>
<evidence type="ECO:0000313" key="2">
    <source>
        <dbReference type="EnsemblPlants" id="KEH34982"/>
    </source>
</evidence>
<proteinExistence type="predicted"/>
<gene>
    <name evidence="1" type="ordered locus">MTR_3g075130</name>
</gene>
<dbReference type="Proteomes" id="UP000002051">
    <property type="component" value="Chromosome 3"/>
</dbReference>
<dbReference type="AlphaFoldDB" id="A0A072UZK5"/>
<reference evidence="1 3" key="2">
    <citation type="journal article" date="2014" name="BMC Genomics">
        <title>An improved genome release (version Mt4.0) for the model legume Medicago truncatula.</title>
        <authorList>
            <person name="Tang H."/>
            <person name="Krishnakumar V."/>
            <person name="Bidwell S."/>
            <person name="Rosen B."/>
            <person name="Chan A."/>
            <person name="Zhou S."/>
            <person name="Gentzbittel L."/>
            <person name="Childs K.L."/>
            <person name="Yandell M."/>
            <person name="Gundlach H."/>
            <person name="Mayer K.F."/>
            <person name="Schwartz D.C."/>
            <person name="Town C.D."/>
        </authorList>
    </citation>
    <scope>GENOME REANNOTATION</scope>
    <source>
        <strain evidence="1">A17</strain>
        <strain evidence="2 3">cv. Jemalong A17</strain>
    </source>
</reference>
<dbReference type="EMBL" id="CM001219">
    <property type="protein sequence ID" value="KEH34982.1"/>
    <property type="molecule type" value="Genomic_DNA"/>
</dbReference>
<keyword evidence="3" id="KW-1185">Reference proteome</keyword>
<protein>
    <submittedName>
        <fullName evidence="1 2">Uncharacterized protein</fullName>
    </submittedName>
</protein>
<evidence type="ECO:0000313" key="1">
    <source>
        <dbReference type="EMBL" id="KEH34982.1"/>
    </source>
</evidence>
<reference evidence="1 3" key="1">
    <citation type="journal article" date="2011" name="Nature">
        <title>The Medicago genome provides insight into the evolution of rhizobial symbioses.</title>
        <authorList>
            <person name="Young N.D."/>
            <person name="Debelle F."/>
            <person name="Oldroyd G.E."/>
            <person name="Geurts R."/>
            <person name="Cannon S.B."/>
            <person name="Udvardi M.K."/>
            <person name="Benedito V.A."/>
            <person name="Mayer K.F."/>
            <person name="Gouzy J."/>
            <person name="Schoof H."/>
            <person name="Van de Peer Y."/>
            <person name="Proost S."/>
            <person name="Cook D.R."/>
            <person name="Meyers B.C."/>
            <person name="Spannagl M."/>
            <person name="Cheung F."/>
            <person name="De Mita S."/>
            <person name="Krishnakumar V."/>
            <person name="Gundlach H."/>
            <person name="Zhou S."/>
            <person name="Mudge J."/>
            <person name="Bharti A.K."/>
            <person name="Murray J.D."/>
            <person name="Naoumkina M.A."/>
            <person name="Rosen B."/>
            <person name="Silverstein K.A."/>
            <person name="Tang H."/>
            <person name="Rombauts S."/>
            <person name="Zhao P.X."/>
            <person name="Zhou P."/>
            <person name="Barbe V."/>
            <person name="Bardou P."/>
            <person name="Bechner M."/>
            <person name="Bellec A."/>
            <person name="Berger A."/>
            <person name="Berges H."/>
            <person name="Bidwell S."/>
            <person name="Bisseling T."/>
            <person name="Choisne N."/>
            <person name="Couloux A."/>
            <person name="Denny R."/>
            <person name="Deshpande S."/>
            <person name="Dai X."/>
            <person name="Doyle J.J."/>
            <person name="Dudez A.M."/>
            <person name="Farmer A.D."/>
            <person name="Fouteau S."/>
            <person name="Franken C."/>
            <person name="Gibelin C."/>
            <person name="Gish J."/>
            <person name="Goldstein S."/>
            <person name="Gonzalez A.J."/>
            <person name="Green P.J."/>
            <person name="Hallab A."/>
            <person name="Hartog M."/>
            <person name="Hua A."/>
            <person name="Humphray S.J."/>
            <person name="Jeong D.H."/>
            <person name="Jing Y."/>
            <person name="Jocker A."/>
            <person name="Kenton S.M."/>
            <person name="Kim D.J."/>
            <person name="Klee K."/>
            <person name="Lai H."/>
            <person name="Lang C."/>
            <person name="Lin S."/>
            <person name="Macmil S.L."/>
            <person name="Magdelenat G."/>
            <person name="Matthews L."/>
            <person name="McCorrison J."/>
            <person name="Monaghan E.L."/>
            <person name="Mun J.H."/>
            <person name="Najar F.Z."/>
            <person name="Nicholson C."/>
            <person name="Noirot C."/>
            <person name="O'Bleness M."/>
            <person name="Paule C.R."/>
            <person name="Poulain J."/>
            <person name="Prion F."/>
            <person name="Qin B."/>
            <person name="Qu C."/>
            <person name="Retzel E.F."/>
            <person name="Riddle C."/>
            <person name="Sallet E."/>
            <person name="Samain S."/>
            <person name="Samson N."/>
            <person name="Sanders I."/>
            <person name="Saurat O."/>
            <person name="Scarpelli C."/>
            <person name="Schiex T."/>
            <person name="Segurens B."/>
            <person name="Severin A.J."/>
            <person name="Sherrier D.J."/>
            <person name="Shi R."/>
            <person name="Sims S."/>
            <person name="Singer S.R."/>
            <person name="Sinharoy S."/>
            <person name="Sterck L."/>
            <person name="Viollet A."/>
            <person name="Wang B.B."/>
            <person name="Wang K."/>
            <person name="Wang M."/>
            <person name="Wang X."/>
            <person name="Warfsmann J."/>
            <person name="Weissenbach J."/>
            <person name="White D.D."/>
            <person name="White J.D."/>
            <person name="Wiley G.B."/>
            <person name="Wincker P."/>
            <person name="Xing Y."/>
            <person name="Yang L."/>
            <person name="Yao Z."/>
            <person name="Ying F."/>
            <person name="Zhai J."/>
            <person name="Zhou L."/>
            <person name="Zuber A."/>
            <person name="Denarie J."/>
            <person name="Dixon R.A."/>
            <person name="May G.D."/>
            <person name="Schwartz D.C."/>
            <person name="Rogers J."/>
            <person name="Quetier F."/>
            <person name="Town C.D."/>
            <person name="Roe B.A."/>
        </authorList>
    </citation>
    <scope>NUCLEOTIDE SEQUENCE [LARGE SCALE GENOMIC DNA]</scope>
    <source>
        <strain evidence="1">A17</strain>
        <strain evidence="2 3">cv. Jemalong A17</strain>
    </source>
</reference>
<name>A0A072UZK5_MEDTR</name>
<accession>A0A072UZK5</accession>
<evidence type="ECO:0000313" key="3">
    <source>
        <dbReference type="Proteomes" id="UP000002051"/>
    </source>
</evidence>
<dbReference type="HOGENOM" id="CLU_2336818_0_0_1"/>
<sequence length="98" mass="10997">MFCILIFVVFRTPDRGSMKCPISQMIKVTLEPLDSPEVIISVIISGVKKKMPMEMTPNLFICNEKLNATGPPEIIIKKEYNEDETVTCVVLADNSHLV</sequence>